<accession>A0AA39QPR0</accession>
<dbReference type="InterPro" id="IPR049326">
    <property type="entry name" value="Rhodopsin_dom_fungi"/>
</dbReference>
<evidence type="ECO:0000256" key="5">
    <source>
        <dbReference type="ARBA" id="ARBA00038359"/>
    </source>
</evidence>
<feature type="transmembrane region" description="Helical" evidence="7">
    <location>
        <begin position="132"/>
        <end position="155"/>
    </location>
</feature>
<evidence type="ECO:0000256" key="1">
    <source>
        <dbReference type="ARBA" id="ARBA00004141"/>
    </source>
</evidence>
<dbReference type="InterPro" id="IPR052337">
    <property type="entry name" value="SAT4-like"/>
</dbReference>
<evidence type="ECO:0000313" key="9">
    <source>
        <dbReference type="EMBL" id="KAK0506867.1"/>
    </source>
</evidence>
<dbReference type="PANTHER" id="PTHR33048">
    <property type="entry name" value="PTH11-LIKE INTEGRAL MEMBRANE PROTEIN (AFU_ORTHOLOGUE AFUA_5G11245)"/>
    <property type="match status" value="1"/>
</dbReference>
<feature type="transmembrane region" description="Helical" evidence="7">
    <location>
        <begin position="54"/>
        <end position="78"/>
    </location>
</feature>
<feature type="transmembrane region" description="Helical" evidence="7">
    <location>
        <begin position="213"/>
        <end position="233"/>
    </location>
</feature>
<feature type="transmembrane region" description="Helical" evidence="7">
    <location>
        <begin position="183"/>
        <end position="201"/>
    </location>
</feature>
<organism evidence="9 10">
    <name type="scientific">Cladonia borealis</name>
    <dbReference type="NCBI Taxonomy" id="184061"/>
    <lineage>
        <taxon>Eukaryota</taxon>
        <taxon>Fungi</taxon>
        <taxon>Dikarya</taxon>
        <taxon>Ascomycota</taxon>
        <taxon>Pezizomycotina</taxon>
        <taxon>Lecanoromycetes</taxon>
        <taxon>OSLEUM clade</taxon>
        <taxon>Lecanoromycetidae</taxon>
        <taxon>Lecanorales</taxon>
        <taxon>Lecanorineae</taxon>
        <taxon>Cladoniaceae</taxon>
        <taxon>Cladonia</taxon>
    </lineage>
</organism>
<name>A0AA39QPR0_9LECA</name>
<feature type="transmembrane region" description="Helical" evidence="7">
    <location>
        <begin position="21"/>
        <end position="42"/>
    </location>
</feature>
<feature type="domain" description="Rhodopsin" evidence="8">
    <location>
        <begin position="38"/>
        <end position="272"/>
    </location>
</feature>
<evidence type="ECO:0000256" key="3">
    <source>
        <dbReference type="ARBA" id="ARBA00022989"/>
    </source>
</evidence>
<evidence type="ECO:0000256" key="7">
    <source>
        <dbReference type="SAM" id="Phobius"/>
    </source>
</evidence>
<keyword evidence="2 7" id="KW-0812">Transmembrane</keyword>
<evidence type="ECO:0000256" key="2">
    <source>
        <dbReference type="ARBA" id="ARBA00022692"/>
    </source>
</evidence>
<comment type="subcellular location">
    <subcellularLocation>
        <location evidence="1">Membrane</location>
        <topology evidence="1">Multi-pass membrane protein</topology>
    </subcellularLocation>
</comment>
<feature type="region of interest" description="Disordered" evidence="6">
    <location>
        <begin position="332"/>
        <end position="359"/>
    </location>
</feature>
<evidence type="ECO:0000256" key="6">
    <source>
        <dbReference type="SAM" id="MobiDB-lite"/>
    </source>
</evidence>
<sequence length="375" mass="41562">MASILTRQEAADTDANRDAEILGVCVAFLIISSFGLSARFISKLMRRNSLQVDDYLIIWAYVLTVGETGVIIWASHYAGFGHHFSTLDKAQRISFEKVVYSISLLHTCLLASSKLSNLILLHRIFITRAFQLTAWILMAIVAGWYIAISFAVAFICAPVESSWNPDVPAHCGNQYLLDIIDPIPWILTDFAILLAPLPMVWKLHTSTRHKAALSGLFLIGGLTCVVSCIRYRHVFFSLTDPTWDSVGLANWNVVEANVTVLCACLIASKPVVMFLIPDALISRVSYFSRSLLSRKGPGVGRIGSISDKHLPRSDSRLRDGRDLELQDRDKALYAEGTTPSSETTNEIFPGKTPPTDANTYRERYDYVGQGAAEIC</sequence>
<keyword evidence="4 7" id="KW-0472">Membrane</keyword>
<evidence type="ECO:0000256" key="4">
    <source>
        <dbReference type="ARBA" id="ARBA00023136"/>
    </source>
</evidence>
<dbReference type="PANTHER" id="PTHR33048:SF47">
    <property type="entry name" value="INTEGRAL MEMBRANE PROTEIN-RELATED"/>
    <property type="match status" value="1"/>
</dbReference>
<reference evidence="9" key="1">
    <citation type="submission" date="2023-03" db="EMBL/GenBank/DDBJ databases">
        <title>Complete genome of Cladonia borealis.</title>
        <authorList>
            <person name="Park H."/>
        </authorList>
    </citation>
    <scope>NUCLEOTIDE SEQUENCE</scope>
    <source>
        <strain evidence="9">ANT050790</strain>
    </source>
</reference>
<feature type="compositionally biased region" description="Polar residues" evidence="6">
    <location>
        <begin position="337"/>
        <end position="346"/>
    </location>
</feature>
<proteinExistence type="inferred from homology"/>
<keyword evidence="3 7" id="KW-1133">Transmembrane helix</keyword>
<dbReference type="Pfam" id="PF20684">
    <property type="entry name" value="Fung_rhodopsin"/>
    <property type="match status" value="1"/>
</dbReference>
<protein>
    <recommendedName>
        <fullName evidence="8">Rhodopsin domain-containing protein</fullName>
    </recommendedName>
</protein>
<dbReference type="Proteomes" id="UP001166286">
    <property type="component" value="Unassembled WGS sequence"/>
</dbReference>
<dbReference type="AlphaFoldDB" id="A0AA39QPR0"/>
<dbReference type="GO" id="GO:0016020">
    <property type="term" value="C:membrane"/>
    <property type="evidence" value="ECO:0007669"/>
    <property type="project" value="UniProtKB-SubCell"/>
</dbReference>
<feature type="transmembrane region" description="Helical" evidence="7">
    <location>
        <begin position="98"/>
        <end position="120"/>
    </location>
</feature>
<evidence type="ECO:0000259" key="8">
    <source>
        <dbReference type="Pfam" id="PF20684"/>
    </source>
</evidence>
<comment type="similarity">
    <text evidence="5">Belongs to the SAT4 family.</text>
</comment>
<gene>
    <name evidence="9" type="ORF">JMJ35_010721</name>
</gene>
<evidence type="ECO:0000313" key="10">
    <source>
        <dbReference type="Proteomes" id="UP001166286"/>
    </source>
</evidence>
<dbReference type="EMBL" id="JAFEKC020000027">
    <property type="protein sequence ID" value="KAK0506867.1"/>
    <property type="molecule type" value="Genomic_DNA"/>
</dbReference>
<keyword evidence="10" id="KW-1185">Reference proteome</keyword>
<comment type="caution">
    <text evidence="9">The sequence shown here is derived from an EMBL/GenBank/DDBJ whole genome shotgun (WGS) entry which is preliminary data.</text>
</comment>
<feature type="transmembrane region" description="Helical" evidence="7">
    <location>
        <begin position="253"/>
        <end position="276"/>
    </location>
</feature>